<dbReference type="InterPro" id="IPR013320">
    <property type="entry name" value="ConA-like_dom_sf"/>
</dbReference>
<dbReference type="Pfam" id="PF13385">
    <property type="entry name" value="Laminin_G_3"/>
    <property type="match status" value="1"/>
</dbReference>
<dbReference type="Pfam" id="PF08522">
    <property type="entry name" value="BT_3987-like_N"/>
    <property type="match status" value="1"/>
</dbReference>
<evidence type="ECO:0000259" key="2">
    <source>
        <dbReference type="Pfam" id="PF08522"/>
    </source>
</evidence>
<comment type="caution">
    <text evidence="3">The sequence shown here is derived from an EMBL/GenBank/DDBJ whole genome shotgun (WGS) entry which is preliminary data.</text>
</comment>
<evidence type="ECO:0000313" key="3">
    <source>
        <dbReference type="EMBL" id="MCZ8373376.1"/>
    </source>
</evidence>
<feature type="region of interest" description="Disordered" evidence="1">
    <location>
        <begin position="372"/>
        <end position="395"/>
    </location>
</feature>
<feature type="domain" description="BT-3987-like N-terminal" evidence="2">
    <location>
        <begin position="36"/>
        <end position="145"/>
    </location>
</feature>
<dbReference type="Gene3D" id="2.60.120.200">
    <property type="match status" value="1"/>
</dbReference>
<evidence type="ECO:0000256" key="1">
    <source>
        <dbReference type="SAM" id="MobiDB-lite"/>
    </source>
</evidence>
<dbReference type="SUPFAM" id="SSF49899">
    <property type="entry name" value="Concanavalin A-like lectins/glucanases"/>
    <property type="match status" value="1"/>
</dbReference>
<dbReference type="EMBL" id="JAPZVM010000011">
    <property type="protein sequence ID" value="MCZ8373376.1"/>
    <property type="molecule type" value="Genomic_DNA"/>
</dbReference>
<dbReference type="InterPro" id="IPR013728">
    <property type="entry name" value="BT_3987-like_N"/>
</dbReference>
<organism evidence="3 4">
    <name type="scientific">Phocaeicola acetigenes</name>
    <dbReference type="NCBI Taxonomy" id="3016083"/>
    <lineage>
        <taxon>Bacteria</taxon>
        <taxon>Pseudomonadati</taxon>
        <taxon>Bacteroidota</taxon>
        <taxon>Bacteroidia</taxon>
        <taxon>Bacteroidales</taxon>
        <taxon>Bacteroidaceae</taxon>
        <taxon>Phocaeicola</taxon>
    </lineage>
</organism>
<sequence length="395" mass="44648">MKKFWMIGIVGMLTFFSCQDELYKDATKEFEVELGVYMPNTGVIQSFVKEHNDVLIKDLQVSLTKKTTEEVRVSLVIEGQEVLDKYNKQNGTDYIVLPENMYEMEKNIVLAPNAVSQTVPVVLKNLEFSPQGTYALPVKIQGGSTNLIPGETSALLVFEPIVSIPVMKFAGSGAEDAGMFPDDFKVDVWTFEMMVMHSVYNSNNVALGGTKVVSGSSTLDEIYPRFGDVTIKYNQFQLKTAGSQIDVPLEKFSAQPNEWYMISMVYDGKKNYIYVNGELVADREMRTGPYGLTGFWLSGRNEWLREIRFWKVARSQKQIKQSLWKSVNPDDEGLLLYYPMNGKKRDSETGEITENTTKIWDWSKSQKHLKVPSGAVMDNNGGEGYQFPPQDVLGK</sequence>
<name>A0ABT4PK73_9BACT</name>
<dbReference type="PROSITE" id="PS51257">
    <property type="entry name" value="PROKAR_LIPOPROTEIN"/>
    <property type="match status" value="1"/>
</dbReference>
<evidence type="ECO:0000313" key="4">
    <source>
        <dbReference type="Proteomes" id="UP001141933"/>
    </source>
</evidence>
<protein>
    <submittedName>
        <fullName evidence="3">DUF1735 domain-containing protein</fullName>
    </submittedName>
</protein>
<reference evidence="3" key="1">
    <citation type="submission" date="2022-12" db="EMBL/GenBank/DDBJ databases">
        <title>Phocaeicola acetigenes sp. nov., isolated feces from a healthy human.</title>
        <authorList>
            <person name="Do H."/>
            <person name="Ha Y.B."/>
            <person name="Kim J.-S."/>
            <person name="Suh M.K."/>
            <person name="Kim H.S."/>
            <person name="Lee J.-S."/>
        </authorList>
    </citation>
    <scope>NUCLEOTIDE SEQUENCE</scope>
    <source>
        <strain evidence="3">KGMB11183</strain>
    </source>
</reference>
<gene>
    <name evidence="3" type="ORF">O6P32_11780</name>
</gene>
<dbReference type="Gene3D" id="2.60.40.1740">
    <property type="entry name" value="hypothetical protein (bacova_03559)"/>
    <property type="match status" value="1"/>
</dbReference>
<accession>A0ABT4PK73</accession>
<dbReference type="RefSeq" id="WP_269878693.1">
    <property type="nucleotide sequence ID" value="NZ_JAPZVM010000011.1"/>
</dbReference>
<dbReference type="Proteomes" id="UP001141933">
    <property type="component" value="Unassembled WGS sequence"/>
</dbReference>
<keyword evidence="4" id="KW-1185">Reference proteome</keyword>
<proteinExistence type="predicted"/>